<dbReference type="Gene3D" id="3.40.50.720">
    <property type="entry name" value="NAD(P)-binding Rossmann-like Domain"/>
    <property type="match status" value="1"/>
</dbReference>
<gene>
    <name evidence="3" type="primary">aroE_44</name>
    <name evidence="3" type="ORF">SDC9_153821</name>
</gene>
<dbReference type="GO" id="GO:0019632">
    <property type="term" value="P:shikimate metabolic process"/>
    <property type="evidence" value="ECO:0007669"/>
    <property type="project" value="TreeGrafter"/>
</dbReference>
<dbReference type="EMBL" id="VSSQ01052482">
    <property type="protein sequence ID" value="MPN06565.1"/>
    <property type="molecule type" value="Genomic_DNA"/>
</dbReference>
<evidence type="ECO:0000259" key="2">
    <source>
        <dbReference type="Pfam" id="PF18317"/>
    </source>
</evidence>
<dbReference type="EC" id="1.1.1.25" evidence="3"/>
<sequence>MEDGRLLGHNTDGKGFVRSIQEELKPEKDMQVVILGAGGAAKGIAMALLPYQVKITLLNRTMERAQQLAELINSQGGRAVAEAWGPGEWLKSAQLIVQTTSLGLKKEKYPFSLEGISPETLVVDIIFNPWETPFLREARELGCRTLNGAGMLLYQGALAWEFWLGGQAPVAGMKKGLLEALPK</sequence>
<evidence type="ECO:0000259" key="1">
    <source>
        <dbReference type="Pfam" id="PF01488"/>
    </source>
</evidence>
<dbReference type="AlphaFoldDB" id="A0A645EX09"/>
<keyword evidence="3" id="KW-0560">Oxidoreductase</keyword>
<dbReference type="InterPro" id="IPR041121">
    <property type="entry name" value="SDH_C"/>
</dbReference>
<dbReference type="GO" id="GO:0050661">
    <property type="term" value="F:NADP binding"/>
    <property type="evidence" value="ECO:0007669"/>
    <property type="project" value="TreeGrafter"/>
</dbReference>
<comment type="caution">
    <text evidence="3">The sequence shown here is derived from an EMBL/GenBank/DDBJ whole genome shotgun (WGS) entry which is preliminary data.</text>
</comment>
<dbReference type="PANTHER" id="PTHR21089">
    <property type="entry name" value="SHIKIMATE DEHYDROGENASE"/>
    <property type="match status" value="1"/>
</dbReference>
<evidence type="ECO:0000313" key="3">
    <source>
        <dbReference type="EMBL" id="MPN06565.1"/>
    </source>
</evidence>
<organism evidence="3">
    <name type="scientific">bioreactor metagenome</name>
    <dbReference type="NCBI Taxonomy" id="1076179"/>
    <lineage>
        <taxon>unclassified sequences</taxon>
        <taxon>metagenomes</taxon>
        <taxon>ecological metagenomes</taxon>
    </lineage>
</organism>
<name>A0A645EX09_9ZZZZ</name>
<dbReference type="GO" id="GO:0009423">
    <property type="term" value="P:chorismate biosynthetic process"/>
    <property type="evidence" value="ECO:0007669"/>
    <property type="project" value="TreeGrafter"/>
</dbReference>
<dbReference type="Pfam" id="PF01488">
    <property type="entry name" value="Shikimate_DH"/>
    <property type="match status" value="1"/>
</dbReference>
<dbReference type="CDD" id="cd01065">
    <property type="entry name" value="NAD_bind_Shikimate_DH"/>
    <property type="match status" value="1"/>
</dbReference>
<dbReference type="InterPro" id="IPR022893">
    <property type="entry name" value="Shikimate_DH_fam"/>
</dbReference>
<dbReference type="SUPFAM" id="SSF51735">
    <property type="entry name" value="NAD(P)-binding Rossmann-fold domains"/>
    <property type="match status" value="1"/>
</dbReference>
<dbReference type="InterPro" id="IPR036291">
    <property type="entry name" value="NAD(P)-bd_dom_sf"/>
</dbReference>
<protein>
    <submittedName>
        <fullName evidence="3">Shikimate dehydrogenase (NADP(+))</fullName>
        <ecNumber evidence="3">1.1.1.25</ecNumber>
    </submittedName>
</protein>
<dbReference type="InterPro" id="IPR006151">
    <property type="entry name" value="Shikm_DH/Glu-tRNA_Rdtase"/>
</dbReference>
<reference evidence="3" key="1">
    <citation type="submission" date="2019-08" db="EMBL/GenBank/DDBJ databases">
        <authorList>
            <person name="Kucharzyk K."/>
            <person name="Murdoch R.W."/>
            <person name="Higgins S."/>
            <person name="Loffler F."/>
        </authorList>
    </citation>
    <scope>NUCLEOTIDE SEQUENCE</scope>
</reference>
<dbReference type="PANTHER" id="PTHR21089:SF1">
    <property type="entry name" value="BIFUNCTIONAL 3-DEHYDROQUINATE DEHYDRATASE_SHIKIMATE DEHYDROGENASE, CHLOROPLASTIC"/>
    <property type="match status" value="1"/>
</dbReference>
<feature type="domain" description="SDH C-terminal" evidence="2">
    <location>
        <begin position="148"/>
        <end position="175"/>
    </location>
</feature>
<proteinExistence type="predicted"/>
<dbReference type="GO" id="GO:0005829">
    <property type="term" value="C:cytosol"/>
    <property type="evidence" value="ECO:0007669"/>
    <property type="project" value="TreeGrafter"/>
</dbReference>
<accession>A0A645EX09</accession>
<dbReference type="Pfam" id="PF18317">
    <property type="entry name" value="SDH_C"/>
    <property type="match status" value="1"/>
</dbReference>
<feature type="domain" description="Quinate/shikimate 5-dehydrogenase/glutamyl-tRNA reductase" evidence="1">
    <location>
        <begin position="24"/>
        <end position="75"/>
    </location>
</feature>
<dbReference type="GO" id="GO:0004764">
    <property type="term" value="F:shikimate 3-dehydrogenase (NADP+) activity"/>
    <property type="evidence" value="ECO:0007669"/>
    <property type="project" value="UniProtKB-EC"/>
</dbReference>